<dbReference type="AlphaFoldDB" id="A0A939LRP4"/>
<proteinExistence type="predicted"/>
<protein>
    <submittedName>
        <fullName evidence="2">Uncharacterized protein</fullName>
    </submittedName>
</protein>
<sequence length="199" mass="20706">MARHERLVLPRLTTRSALAWGIGTLVVLTAVLAYLGVTDPSTRPWIPWAVGVVALVVVWVVVSRVTLDPGHGSVTWRRLPRSTRVELAQATTVAITPSGPSALLTLRTGRRGGSLMLVVVSDYVERSQSAEVLLALADALETHTSTRVRGSVPGELRKQAKHLTAGGSVKASPLAARTSTGLTRAAGGVGAAGGGLGQL</sequence>
<evidence type="ECO:0000256" key="1">
    <source>
        <dbReference type="SAM" id="Phobius"/>
    </source>
</evidence>
<evidence type="ECO:0000313" key="3">
    <source>
        <dbReference type="Proteomes" id="UP000664209"/>
    </source>
</evidence>
<evidence type="ECO:0000313" key="2">
    <source>
        <dbReference type="EMBL" id="MBO1752818.1"/>
    </source>
</evidence>
<feature type="transmembrane region" description="Helical" evidence="1">
    <location>
        <begin position="45"/>
        <end position="67"/>
    </location>
</feature>
<keyword evidence="3" id="KW-1185">Reference proteome</keyword>
<dbReference type="RefSeq" id="WP_208056511.1">
    <property type="nucleotide sequence ID" value="NZ_JAGEMK010000008.1"/>
</dbReference>
<accession>A0A939LRP4</accession>
<dbReference type="Proteomes" id="UP000664209">
    <property type="component" value="Unassembled WGS sequence"/>
</dbReference>
<keyword evidence="1" id="KW-1133">Transmembrane helix</keyword>
<dbReference type="EMBL" id="JAGEMK010000008">
    <property type="protein sequence ID" value="MBO1752818.1"/>
    <property type="molecule type" value="Genomic_DNA"/>
</dbReference>
<comment type="caution">
    <text evidence="2">The sequence shown here is derived from an EMBL/GenBank/DDBJ whole genome shotgun (WGS) entry which is preliminary data.</text>
</comment>
<keyword evidence="1" id="KW-0812">Transmembrane</keyword>
<reference evidence="2" key="1">
    <citation type="submission" date="2021-03" db="EMBL/GenBank/DDBJ databases">
        <title>Actinotalea soli sp. nov., isolated from soil.</title>
        <authorList>
            <person name="Ping W."/>
            <person name="Zhang J."/>
        </authorList>
    </citation>
    <scope>NUCLEOTIDE SEQUENCE</scope>
    <source>
        <strain evidence="2">BY-33</strain>
    </source>
</reference>
<gene>
    <name evidence="2" type="ORF">J4G33_13475</name>
</gene>
<keyword evidence="1" id="KW-0472">Membrane</keyword>
<feature type="transmembrane region" description="Helical" evidence="1">
    <location>
        <begin position="12"/>
        <end position="33"/>
    </location>
</feature>
<name>A0A939LRP4_9CELL</name>
<organism evidence="2 3">
    <name type="scientific">Actinotalea soli</name>
    <dbReference type="NCBI Taxonomy" id="2819234"/>
    <lineage>
        <taxon>Bacteria</taxon>
        <taxon>Bacillati</taxon>
        <taxon>Actinomycetota</taxon>
        <taxon>Actinomycetes</taxon>
        <taxon>Micrococcales</taxon>
        <taxon>Cellulomonadaceae</taxon>
        <taxon>Actinotalea</taxon>
    </lineage>
</organism>